<dbReference type="EMBL" id="CABVHJ010000001">
    <property type="protein sequence ID" value="VVM36700.1"/>
    <property type="molecule type" value="Genomic_DNA"/>
</dbReference>
<evidence type="ECO:0000313" key="2">
    <source>
        <dbReference type="EMBL" id="VVM36700.1"/>
    </source>
</evidence>
<protein>
    <submittedName>
        <fullName evidence="2">Uncharacterized protein</fullName>
    </submittedName>
</protein>
<evidence type="ECO:0000256" key="1">
    <source>
        <dbReference type="SAM" id="MobiDB-lite"/>
    </source>
</evidence>
<organism evidence="2 3">
    <name type="scientific">Pseudomonas fluorescens</name>
    <dbReference type="NCBI Taxonomy" id="294"/>
    <lineage>
        <taxon>Bacteria</taxon>
        <taxon>Pseudomonadati</taxon>
        <taxon>Pseudomonadota</taxon>
        <taxon>Gammaproteobacteria</taxon>
        <taxon>Pseudomonadales</taxon>
        <taxon>Pseudomonadaceae</taxon>
        <taxon>Pseudomonas</taxon>
    </lineage>
</organism>
<accession>A0A5E6P1X2</accession>
<reference evidence="2 3" key="1">
    <citation type="submission" date="2019-09" db="EMBL/GenBank/DDBJ databases">
        <authorList>
            <person name="Chandra G."/>
            <person name="Truman W A."/>
        </authorList>
    </citation>
    <scope>NUCLEOTIDE SEQUENCE [LARGE SCALE GENOMIC DNA]</scope>
    <source>
        <strain evidence="2">PS655</strain>
    </source>
</reference>
<name>A0A5E6P1X2_PSEFL</name>
<feature type="region of interest" description="Disordered" evidence="1">
    <location>
        <begin position="1"/>
        <end position="31"/>
    </location>
</feature>
<proteinExistence type="predicted"/>
<feature type="compositionally biased region" description="Polar residues" evidence="1">
    <location>
        <begin position="1"/>
        <end position="12"/>
    </location>
</feature>
<sequence>MVFSNLSSTRYPSSAYLEHPPNQSPLPPEREPILVVFKA</sequence>
<gene>
    <name evidence="2" type="ORF">PS655_00057</name>
</gene>
<evidence type="ECO:0000313" key="3">
    <source>
        <dbReference type="Proteomes" id="UP000327167"/>
    </source>
</evidence>
<dbReference type="AlphaFoldDB" id="A0A5E6P1X2"/>
<dbReference type="Proteomes" id="UP000327167">
    <property type="component" value="Unassembled WGS sequence"/>
</dbReference>